<dbReference type="PANTHER" id="PTHR19303:SF73">
    <property type="entry name" value="PROTEIN PDC2"/>
    <property type="match status" value="1"/>
</dbReference>
<organism evidence="4 5">
    <name type="scientific">Rhizopogon vesiculosus</name>
    <dbReference type="NCBI Taxonomy" id="180088"/>
    <lineage>
        <taxon>Eukaryota</taxon>
        <taxon>Fungi</taxon>
        <taxon>Dikarya</taxon>
        <taxon>Basidiomycota</taxon>
        <taxon>Agaricomycotina</taxon>
        <taxon>Agaricomycetes</taxon>
        <taxon>Agaricomycetidae</taxon>
        <taxon>Boletales</taxon>
        <taxon>Suillineae</taxon>
        <taxon>Rhizopogonaceae</taxon>
        <taxon>Rhizopogon</taxon>
    </lineage>
</organism>
<dbReference type="EMBL" id="LVVM01005632">
    <property type="protein sequence ID" value="OJA10065.1"/>
    <property type="molecule type" value="Genomic_DNA"/>
</dbReference>
<dbReference type="PROSITE" id="PS51253">
    <property type="entry name" value="HTH_CENPB"/>
    <property type="match status" value="1"/>
</dbReference>
<feature type="region of interest" description="Disordered" evidence="2">
    <location>
        <begin position="1"/>
        <end position="38"/>
    </location>
</feature>
<reference evidence="4 5" key="1">
    <citation type="submission" date="2016-03" db="EMBL/GenBank/DDBJ databases">
        <title>Comparative genomics of the ectomycorrhizal sister species Rhizopogon vinicolor and Rhizopogon vesiculosus (Basidiomycota: Boletales) reveals a divergence of the mating type B locus.</title>
        <authorList>
            <person name="Mujic A.B."/>
            <person name="Kuo A."/>
            <person name="Tritt A."/>
            <person name="Lipzen A."/>
            <person name="Chen C."/>
            <person name="Johnson J."/>
            <person name="Sharma A."/>
            <person name="Barry K."/>
            <person name="Grigoriev I.V."/>
            <person name="Spatafora J.W."/>
        </authorList>
    </citation>
    <scope>NUCLEOTIDE SEQUENCE [LARGE SCALE GENOMIC DNA]</scope>
    <source>
        <strain evidence="4 5">AM-OR11-056</strain>
    </source>
</reference>
<dbReference type="STRING" id="180088.A0A1J8Q8U3"/>
<gene>
    <name evidence="4" type="ORF">AZE42_10564</name>
</gene>
<name>A0A1J8Q8U3_9AGAM</name>
<feature type="compositionally biased region" description="Basic and acidic residues" evidence="2">
    <location>
        <begin position="1"/>
        <end position="12"/>
    </location>
</feature>
<evidence type="ECO:0000256" key="1">
    <source>
        <dbReference type="ARBA" id="ARBA00023125"/>
    </source>
</evidence>
<keyword evidence="1" id="KW-0238">DNA-binding</keyword>
<dbReference type="GO" id="GO:0005634">
    <property type="term" value="C:nucleus"/>
    <property type="evidence" value="ECO:0007669"/>
    <property type="project" value="TreeGrafter"/>
</dbReference>
<comment type="caution">
    <text evidence="4">The sequence shown here is derived from an EMBL/GenBank/DDBJ whole genome shotgun (WGS) entry which is preliminary data.</text>
</comment>
<feature type="compositionally biased region" description="Polar residues" evidence="2">
    <location>
        <begin position="242"/>
        <end position="258"/>
    </location>
</feature>
<evidence type="ECO:0000313" key="5">
    <source>
        <dbReference type="Proteomes" id="UP000183567"/>
    </source>
</evidence>
<dbReference type="InterPro" id="IPR006600">
    <property type="entry name" value="HTH_CenpB_DNA-bd_dom"/>
</dbReference>
<feature type="compositionally biased region" description="Low complexity" evidence="2">
    <location>
        <begin position="27"/>
        <end position="38"/>
    </location>
</feature>
<evidence type="ECO:0000256" key="2">
    <source>
        <dbReference type="SAM" id="MobiDB-lite"/>
    </source>
</evidence>
<dbReference type="GO" id="GO:0003677">
    <property type="term" value="F:DNA binding"/>
    <property type="evidence" value="ECO:0007669"/>
    <property type="project" value="UniProtKB-KW"/>
</dbReference>
<proteinExistence type="predicted"/>
<dbReference type="OrthoDB" id="162969at2759"/>
<accession>A0A1J8Q8U3</accession>
<feature type="domain" description="HTH CENPB-type" evidence="3">
    <location>
        <begin position="84"/>
        <end position="157"/>
    </location>
</feature>
<sequence length="258" mass="29468">MVADKRKPRDKPPPYQRQPKKPKVNDTPATSAQPAAHTAARQNLTLNDWLTVFAYIDAHPAISQCDIERSTLEARINDNPNALSSKRPRTVTRPDVGRALFLWVKQMEEKGEHVNGPMLKEKRRKFEELLEVPEDERLSGDGWLTPFCKAYKIREHRRHGEAGSVDLDAVEVERKRCEEILSKFAPRDRWNFDGTTIIIMVKQEMAEKAGQVIEVESDEEDNPQPEVSRAEMLALSPRTSKEAASSSEMLTPQFHWTS</sequence>
<keyword evidence="5" id="KW-1185">Reference proteome</keyword>
<dbReference type="SUPFAM" id="SSF46689">
    <property type="entry name" value="Homeodomain-like"/>
    <property type="match status" value="1"/>
</dbReference>
<dbReference type="Proteomes" id="UP000183567">
    <property type="component" value="Unassembled WGS sequence"/>
</dbReference>
<dbReference type="Gene3D" id="1.10.10.60">
    <property type="entry name" value="Homeodomain-like"/>
    <property type="match status" value="1"/>
</dbReference>
<dbReference type="AlphaFoldDB" id="A0A1J8Q8U3"/>
<evidence type="ECO:0000259" key="3">
    <source>
        <dbReference type="PROSITE" id="PS51253"/>
    </source>
</evidence>
<dbReference type="InterPro" id="IPR050863">
    <property type="entry name" value="CenT-Element_Derived"/>
</dbReference>
<protein>
    <recommendedName>
        <fullName evidence="3">HTH CENPB-type domain-containing protein</fullName>
    </recommendedName>
</protein>
<evidence type="ECO:0000313" key="4">
    <source>
        <dbReference type="EMBL" id="OJA10065.1"/>
    </source>
</evidence>
<feature type="region of interest" description="Disordered" evidence="2">
    <location>
        <begin position="214"/>
        <end position="258"/>
    </location>
</feature>
<dbReference type="PANTHER" id="PTHR19303">
    <property type="entry name" value="TRANSPOSON"/>
    <property type="match status" value="1"/>
</dbReference>
<dbReference type="InterPro" id="IPR009057">
    <property type="entry name" value="Homeodomain-like_sf"/>
</dbReference>
<dbReference type="Pfam" id="PF03221">
    <property type="entry name" value="HTH_Tnp_Tc5"/>
    <property type="match status" value="1"/>
</dbReference>